<feature type="chain" id="PRO_5004209750" description="Transmembrane protein" evidence="1">
    <location>
        <begin position="24"/>
        <end position="82"/>
    </location>
</feature>
<evidence type="ECO:0008006" key="3">
    <source>
        <dbReference type="Google" id="ProtNLM"/>
    </source>
</evidence>
<dbReference type="AlphaFoldDB" id="Q2HVP3"/>
<reference evidence="2" key="2">
    <citation type="submission" date="2007-03" db="EMBL/GenBank/DDBJ databases">
        <authorList>
            <consortium name="The International Medicago Genome Annotation Group"/>
        </authorList>
    </citation>
    <scope>NUCLEOTIDE SEQUENCE</scope>
</reference>
<reference evidence="2" key="1">
    <citation type="submission" date="2004-07" db="EMBL/GenBank/DDBJ databases">
        <authorList>
            <person name="Town C.D."/>
        </authorList>
    </citation>
    <scope>NUCLEOTIDE SEQUENCE</scope>
</reference>
<accession>Q2HVP3</accession>
<protein>
    <recommendedName>
        <fullName evidence="3">Transmembrane protein</fullName>
    </recommendedName>
</protein>
<evidence type="ECO:0000256" key="1">
    <source>
        <dbReference type="SAM" id="SignalP"/>
    </source>
</evidence>
<keyword evidence="1" id="KW-0732">Signal</keyword>
<evidence type="ECO:0000313" key="2">
    <source>
        <dbReference type="EMBL" id="ABD32244.1"/>
    </source>
</evidence>
<organism evidence="2">
    <name type="scientific">Medicago truncatula</name>
    <name type="common">Barrel medic</name>
    <name type="synonym">Medicago tribuloides</name>
    <dbReference type="NCBI Taxonomy" id="3880"/>
    <lineage>
        <taxon>Eukaryota</taxon>
        <taxon>Viridiplantae</taxon>
        <taxon>Streptophyta</taxon>
        <taxon>Embryophyta</taxon>
        <taxon>Tracheophyta</taxon>
        <taxon>Spermatophyta</taxon>
        <taxon>Magnoliopsida</taxon>
        <taxon>eudicotyledons</taxon>
        <taxon>Gunneridae</taxon>
        <taxon>Pentapetalae</taxon>
        <taxon>rosids</taxon>
        <taxon>fabids</taxon>
        <taxon>Fabales</taxon>
        <taxon>Fabaceae</taxon>
        <taxon>Papilionoideae</taxon>
        <taxon>50 kb inversion clade</taxon>
        <taxon>NPAAA clade</taxon>
        <taxon>Hologalegina</taxon>
        <taxon>IRL clade</taxon>
        <taxon>Trifolieae</taxon>
        <taxon>Medicago</taxon>
    </lineage>
</organism>
<proteinExistence type="predicted"/>
<feature type="signal peptide" evidence="1">
    <location>
        <begin position="1"/>
        <end position="23"/>
    </location>
</feature>
<name>Q2HVP3_MEDTR</name>
<gene>
    <name evidence="2" type="ORF">MtrDRAFT_AC148815g21v2</name>
</gene>
<dbReference type="EMBL" id="AC148815">
    <property type="protein sequence ID" value="ABD32244.1"/>
    <property type="molecule type" value="Genomic_DNA"/>
</dbReference>
<sequence>MNFFHFSRTLFVKLMWLVVDVEKLSDWVIEDWPMQWEFRGNKVQGLGNHKIGNRSAGWRGQVFTYCSGHMVQLVTNAVKHQL</sequence>